<name>A0A8J6B469_ELECQ</name>
<dbReference type="Pfam" id="PF00096">
    <property type="entry name" value="zf-C2H2"/>
    <property type="match status" value="5"/>
</dbReference>
<feature type="region of interest" description="Disordered" evidence="13">
    <location>
        <begin position="1"/>
        <end position="32"/>
    </location>
</feature>
<dbReference type="AlphaFoldDB" id="A0A8J6B469"/>
<dbReference type="PROSITE" id="PS50157">
    <property type="entry name" value="ZINC_FINGER_C2H2_2"/>
    <property type="match status" value="6"/>
</dbReference>
<evidence type="ECO:0000256" key="1">
    <source>
        <dbReference type="ARBA" id="ARBA00003767"/>
    </source>
</evidence>
<protein>
    <recommendedName>
        <fullName evidence="14">C2H2-type domain-containing protein</fullName>
    </recommendedName>
</protein>
<evidence type="ECO:0000256" key="12">
    <source>
        <dbReference type="PROSITE-ProRule" id="PRU00042"/>
    </source>
</evidence>
<feature type="domain" description="C2H2-type" evidence="14">
    <location>
        <begin position="235"/>
        <end position="262"/>
    </location>
</feature>
<gene>
    <name evidence="15" type="ORF">GDO78_023035</name>
</gene>
<dbReference type="GO" id="GO:0005634">
    <property type="term" value="C:nucleus"/>
    <property type="evidence" value="ECO:0007669"/>
    <property type="project" value="UniProtKB-SubCell"/>
</dbReference>
<dbReference type="InterPro" id="IPR013087">
    <property type="entry name" value="Znf_C2H2_type"/>
</dbReference>
<keyword evidence="7" id="KW-0862">Zinc</keyword>
<comment type="similarity">
    <text evidence="3">Belongs to the krueppel C2H2-type zinc-finger protein family.</text>
</comment>
<dbReference type="PANTHER" id="PTHR23235:SF142">
    <property type="entry name" value="ZINC FINGER PROTEIN 384"/>
    <property type="match status" value="1"/>
</dbReference>
<dbReference type="FunFam" id="3.30.160.60:FF:000097">
    <property type="entry name" value="Zinc finger protein"/>
    <property type="match status" value="1"/>
</dbReference>
<dbReference type="Gene3D" id="3.30.160.60">
    <property type="entry name" value="Classic Zinc Finger"/>
    <property type="match status" value="6"/>
</dbReference>
<evidence type="ECO:0000256" key="9">
    <source>
        <dbReference type="ARBA" id="ARBA00023125"/>
    </source>
</evidence>
<evidence type="ECO:0000256" key="2">
    <source>
        <dbReference type="ARBA" id="ARBA00004123"/>
    </source>
</evidence>
<evidence type="ECO:0000313" key="16">
    <source>
        <dbReference type="Proteomes" id="UP000770717"/>
    </source>
</evidence>
<keyword evidence="8" id="KW-0805">Transcription regulation</keyword>
<evidence type="ECO:0000313" key="15">
    <source>
        <dbReference type="EMBL" id="KAG9462824.1"/>
    </source>
</evidence>
<sequence length="319" mass="36029">MMETHQPLPSPVPSSKRRTPERCPRPLYPQDHQLLYPDEDLTNINTTEINVRGDQRCKEEIPTGNRPDNSIGSSEGCLISADCKAEDCGITQDTYEEPAIISGISSALHSKDPSSDPLIQGPSSDSSQTDKQKKSHRRGEHQRTHTGEKSYSCSECGKCFTKNRNLVTHERIDTGEKPFSCSECGKCFTRKSHLSVHQRRHTGTEPYSCSECGERFCVKSHLLVHQRFHTGEKPFSCSECGNRFTVKSHLVIHQRIHTGEKPYLCSECGKRFKVKSDLVTHQRIHTGVKPFVCLECGKCFTQKAHHAKHHRTHTGKRVL</sequence>
<dbReference type="GO" id="GO:0000978">
    <property type="term" value="F:RNA polymerase II cis-regulatory region sequence-specific DNA binding"/>
    <property type="evidence" value="ECO:0007669"/>
    <property type="project" value="TreeGrafter"/>
</dbReference>
<keyword evidence="11" id="KW-0539">Nucleus</keyword>
<evidence type="ECO:0000256" key="6">
    <source>
        <dbReference type="ARBA" id="ARBA00022771"/>
    </source>
</evidence>
<dbReference type="GO" id="GO:0008270">
    <property type="term" value="F:zinc ion binding"/>
    <property type="evidence" value="ECO:0007669"/>
    <property type="project" value="UniProtKB-KW"/>
</dbReference>
<feature type="domain" description="C2H2-type" evidence="14">
    <location>
        <begin position="291"/>
        <end position="318"/>
    </location>
</feature>
<evidence type="ECO:0000256" key="8">
    <source>
        <dbReference type="ARBA" id="ARBA00023015"/>
    </source>
</evidence>
<dbReference type="FunFam" id="3.30.160.60:FF:000128">
    <property type="entry name" value="zinc finger protein 268 isoform X1"/>
    <property type="match status" value="1"/>
</dbReference>
<evidence type="ECO:0000256" key="13">
    <source>
        <dbReference type="SAM" id="MobiDB-lite"/>
    </source>
</evidence>
<accession>A0A8J6B469</accession>
<dbReference type="SMART" id="SM00355">
    <property type="entry name" value="ZnF_C2H2"/>
    <property type="match status" value="6"/>
</dbReference>
<evidence type="ECO:0000256" key="10">
    <source>
        <dbReference type="ARBA" id="ARBA00023163"/>
    </source>
</evidence>
<evidence type="ECO:0000256" key="5">
    <source>
        <dbReference type="ARBA" id="ARBA00022737"/>
    </source>
</evidence>
<evidence type="ECO:0000259" key="14">
    <source>
        <dbReference type="PROSITE" id="PS50157"/>
    </source>
</evidence>
<keyword evidence="5" id="KW-0677">Repeat</keyword>
<comment type="caution">
    <text evidence="15">The sequence shown here is derived from an EMBL/GenBank/DDBJ whole genome shotgun (WGS) entry which is preliminary data.</text>
</comment>
<keyword evidence="10" id="KW-0804">Transcription</keyword>
<comment type="function">
    <text evidence="1">May be involved in transcriptional regulation.</text>
</comment>
<evidence type="ECO:0000256" key="7">
    <source>
        <dbReference type="ARBA" id="ARBA00022833"/>
    </source>
</evidence>
<organism evidence="15 16">
    <name type="scientific">Eleutherodactylus coqui</name>
    <name type="common">Puerto Rican coqui</name>
    <dbReference type="NCBI Taxonomy" id="57060"/>
    <lineage>
        <taxon>Eukaryota</taxon>
        <taxon>Metazoa</taxon>
        <taxon>Chordata</taxon>
        <taxon>Craniata</taxon>
        <taxon>Vertebrata</taxon>
        <taxon>Euteleostomi</taxon>
        <taxon>Amphibia</taxon>
        <taxon>Batrachia</taxon>
        <taxon>Anura</taxon>
        <taxon>Neobatrachia</taxon>
        <taxon>Hyloidea</taxon>
        <taxon>Eleutherodactylidae</taxon>
        <taxon>Eleutherodactylinae</taxon>
        <taxon>Eleutherodactylus</taxon>
        <taxon>Eleutherodactylus</taxon>
    </lineage>
</organism>
<keyword evidence="9" id="KW-0238">DNA-binding</keyword>
<feature type="region of interest" description="Disordered" evidence="13">
    <location>
        <begin position="107"/>
        <end position="154"/>
    </location>
</feature>
<reference evidence="15" key="1">
    <citation type="thesis" date="2020" institute="ProQuest LLC" country="789 East Eisenhower Parkway, Ann Arbor, MI, USA">
        <title>Comparative Genomics and Chromosome Evolution.</title>
        <authorList>
            <person name="Mudd A.B."/>
        </authorList>
    </citation>
    <scope>NUCLEOTIDE SEQUENCE</scope>
    <source>
        <strain evidence="15">HN-11 Male</strain>
        <tissue evidence="15">Kidney and liver</tissue>
    </source>
</reference>
<feature type="domain" description="C2H2-type" evidence="14">
    <location>
        <begin position="263"/>
        <end position="290"/>
    </location>
</feature>
<proteinExistence type="inferred from homology"/>
<evidence type="ECO:0000256" key="4">
    <source>
        <dbReference type="ARBA" id="ARBA00022723"/>
    </source>
</evidence>
<keyword evidence="4" id="KW-0479">Metal-binding</keyword>
<comment type="subcellular location">
    <subcellularLocation>
        <location evidence="2">Nucleus</location>
    </subcellularLocation>
</comment>
<feature type="domain" description="C2H2-type" evidence="14">
    <location>
        <begin position="207"/>
        <end position="234"/>
    </location>
</feature>
<keyword evidence="6 12" id="KW-0863">Zinc-finger</keyword>
<evidence type="ECO:0000256" key="3">
    <source>
        <dbReference type="ARBA" id="ARBA00006991"/>
    </source>
</evidence>
<feature type="region of interest" description="Disordered" evidence="13">
    <location>
        <begin position="53"/>
        <end position="73"/>
    </location>
</feature>
<dbReference type="FunFam" id="3.30.160.60:FF:001007">
    <property type="entry name" value="Zinc finger protein 1184"/>
    <property type="match status" value="1"/>
</dbReference>
<dbReference type="FunFam" id="3.30.160.60:FF:002343">
    <property type="entry name" value="Zinc finger protein 33A"/>
    <property type="match status" value="3"/>
</dbReference>
<dbReference type="InterPro" id="IPR036236">
    <property type="entry name" value="Znf_C2H2_sf"/>
</dbReference>
<keyword evidence="16" id="KW-1185">Reference proteome</keyword>
<dbReference type="PANTHER" id="PTHR23235">
    <property type="entry name" value="KRUEPPEL-LIKE TRANSCRIPTION FACTOR"/>
    <property type="match status" value="1"/>
</dbReference>
<dbReference type="SUPFAM" id="SSF57667">
    <property type="entry name" value="beta-beta-alpha zinc fingers"/>
    <property type="match status" value="3"/>
</dbReference>
<dbReference type="PROSITE" id="PS00028">
    <property type="entry name" value="ZINC_FINGER_C2H2_1"/>
    <property type="match status" value="5"/>
</dbReference>
<dbReference type="Proteomes" id="UP000770717">
    <property type="component" value="Unassembled WGS sequence"/>
</dbReference>
<feature type="domain" description="C2H2-type" evidence="14">
    <location>
        <begin position="179"/>
        <end position="206"/>
    </location>
</feature>
<feature type="domain" description="C2H2-type" evidence="14">
    <location>
        <begin position="151"/>
        <end position="178"/>
    </location>
</feature>
<dbReference type="GO" id="GO:0000981">
    <property type="term" value="F:DNA-binding transcription factor activity, RNA polymerase II-specific"/>
    <property type="evidence" value="ECO:0007669"/>
    <property type="project" value="TreeGrafter"/>
</dbReference>
<dbReference type="EMBL" id="WNTK01009309">
    <property type="protein sequence ID" value="KAG9462824.1"/>
    <property type="molecule type" value="Genomic_DNA"/>
</dbReference>
<evidence type="ECO:0000256" key="11">
    <source>
        <dbReference type="ARBA" id="ARBA00023242"/>
    </source>
</evidence>
<dbReference type="OrthoDB" id="8113227at2759"/>